<dbReference type="GO" id="GO:0005737">
    <property type="term" value="C:cytoplasm"/>
    <property type="evidence" value="ECO:0007669"/>
    <property type="project" value="UniProtKB-SubCell"/>
</dbReference>
<dbReference type="PATRIC" id="fig|1618994.3.peg.880"/>
<dbReference type="EMBL" id="LCMS01000016">
    <property type="protein sequence ID" value="KKU40473.1"/>
    <property type="molecule type" value="Genomic_DNA"/>
</dbReference>
<dbReference type="Gene3D" id="2.30.22.10">
    <property type="entry name" value="Head domain of nucleotide exchange factor GrpE"/>
    <property type="match status" value="1"/>
</dbReference>
<dbReference type="InterPro" id="IPR013805">
    <property type="entry name" value="GrpE_CC"/>
</dbReference>
<dbReference type="PRINTS" id="PR00773">
    <property type="entry name" value="GRPEPROTEIN"/>
</dbReference>
<comment type="caution">
    <text evidence="12">The sequence shown here is derived from an EMBL/GenBank/DDBJ whole genome shotgun (WGS) entry which is preliminary data.</text>
</comment>
<name>A0A0G1SEF3_9BACT</name>
<dbReference type="FunFam" id="2.30.22.10:FF:000001">
    <property type="entry name" value="Protein GrpE"/>
    <property type="match status" value="1"/>
</dbReference>
<dbReference type="HAMAP" id="MF_01151">
    <property type="entry name" value="GrpE"/>
    <property type="match status" value="1"/>
</dbReference>
<evidence type="ECO:0000256" key="4">
    <source>
        <dbReference type="ARBA" id="ARBA00022490"/>
    </source>
</evidence>
<dbReference type="SUPFAM" id="SSF58014">
    <property type="entry name" value="Coiled-coil domain of nucleotide exchange factor GrpE"/>
    <property type="match status" value="1"/>
</dbReference>
<keyword evidence="5 10" id="KW-0346">Stress response</keyword>
<evidence type="ECO:0000256" key="8">
    <source>
        <dbReference type="ARBA" id="ARBA00072274"/>
    </source>
</evidence>
<dbReference type="CDD" id="cd00446">
    <property type="entry name" value="GrpE"/>
    <property type="match status" value="1"/>
</dbReference>
<evidence type="ECO:0000256" key="10">
    <source>
        <dbReference type="HAMAP-Rule" id="MF_01151"/>
    </source>
</evidence>
<keyword evidence="4 10" id="KW-0963">Cytoplasm</keyword>
<evidence type="ECO:0000313" key="13">
    <source>
        <dbReference type="Proteomes" id="UP000034795"/>
    </source>
</evidence>
<dbReference type="Pfam" id="PF01025">
    <property type="entry name" value="GrpE"/>
    <property type="match status" value="1"/>
</dbReference>
<dbReference type="Proteomes" id="UP000034795">
    <property type="component" value="Unassembled WGS sequence"/>
</dbReference>
<dbReference type="InterPro" id="IPR000740">
    <property type="entry name" value="GrpE"/>
</dbReference>
<proteinExistence type="inferred from homology"/>
<keyword evidence="6 10" id="KW-0143">Chaperone</keyword>
<dbReference type="GO" id="GO:0042803">
    <property type="term" value="F:protein homodimerization activity"/>
    <property type="evidence" value="ECO:0007669"/>
    <property type="project" value="InterPro"/>
</dbReference>
<evidence type="ECO:0000256" key="11">
    <source>
        <dbReference type="RuleBase" id="RU004478"/>
    </source>
</evidence>
<organism evidence="12 13">
    <name type="scientific">Candidatus Uhrbacteria bacterium GW2011_GWE2_46_68</name>
    <dbReference type="NCBI Taxonomy" id="1618994"/>
    <lineage>
        <taxon>Bacteria</taxon>
        <taxon>Candidatus Uhriibacteriota</taxon>
    </lineage>
</organism>
<protein>
    <recommendedName>
        <fullName evidence="8 10">Protein GrpE</fullName>
    </recommendedName>
    <alternativeName>
        <fullName evidence="9 10">HSP-70 cofactor</fullName>
    </alternativeName>
</protein>
<dbReference type="STRING" id="1618994.UX57_C0016G0006"/>
<dbReference type="InterPro" id="IPR009012">
    <property type="entry name" value="GrpE_head"/>
</dbReference>
<comment type="subcellular location">
    <subcellularLocation>
        <location evidence="1 10">Cytoplasm</location>
    </subcellularLocation>
</comment>
<reference evidence="12 13" key="1">
    <citation type="journal article" date="2015" name="Nature">
        <title>rRNA introns, odd ribosomes, and small enigmatic genomes across a large radiation of phyla.</title>
        <authorList>
            <person name="Brown C.T."/>
            <person name="Hug L.A."/>
            <person name="Thomas B.C."/>
            <person name="Sharon I."/>
            <person name="Castelle C.J."/>
            <person name="Singh A."/>
            <person name="Wilkins M.J."/>
            <person name="Williams K.H."/>
            <person name="Banfield J.F."/>
        </authorList>
    </citation>
    <scope>NUCLEOTIDE SEQUENCE [LARGE SCALE GENOMIC DNA]</scope>
</reference>
<comment type="subunit">
    <text evidence="3 10">Homodimer.</text>
</comment>
<dbReference type="GO" id="GO:0006457">
    <property type="term" value="P:protein folding"/>
    <property type="evidence" value="ECO:0007669"/>
    <property type="project" value="InterPro"/>
</dbReference>
<evidence type="ECO:0000256" key="9">
    <source>
        <dbReference type="ARBA" id="ARBA00076414"/>
    </source>
</evidence>
<accession>A0A0G1SEF3</accession>
<dbReference type="PANTHER" id="PTHR21237:SF23">
    <property type="entry name" value="GRPE PROTEIN HOMOLOG, MITOCHONDRIAL"/>
    <property type="match status" value="1"/>
</dbReference>
<evidence type="ECO:0000313" key="12">
    <source>
        <dbReference type="EMBL" id="KKU40473.1"/>
    </source>
</evidence>
<evidence type="ECO:0000256" key="2">
    <source>
        <dbReference type="ARBA" id="ARBA00009054"/>
    </source>
</evidence>
<evidence type="ECO:0000256" key="6">
    <source>
        <dbReference type="ARBA" id="ARBA00023186"/>
    </source>
</evidence>
<evidence type="ECO:0000256" key="5">
    <source>
        <dbReference type="ARBA" id="ARBA00023016"/>
    </source>
</evidence>
<evidence type="ECO:0000256" key="7">
    <source>
        <dbReference type="ARBA" id="ARBA00053401"/>
    </source>
</evidence>
<dbReference type="SUPFAM" id="SSF51064">
    <property type="entry name" value="Head domain of nucleotide exchange factor GrpE"/>
    <property type="match status" value="1"/>
</dbReference>
<comment type="function">
    <text evidence="7 10">Participates actively in the response to hyperosmotic and heat shock by preventing the aggregation of stress-denatured proteins, in association with DnaK and GrpE. It is the nucleotide exchange factor for DnaK and may function as a thermosensor. Unfolded proteins bind initially to DnaJ; upon interaction with the DnaJ-bound protein, DnaK hydrolyzes its bound ATP, resulting in the formation of a stable complex. GrpE releases ADP from DnaK; ATP binding to DnaK triggers the release of the substrate protein, thus completing the reaction cycle. Several rounds of ATP-dependent interactions between DnaJ, DnaK and GrpE are required for fully efficient folding.</text>
</comment>
<dbReference type="GO" id="GO:0051082">
    <property type="term" value="F:unfolded protein binding"/>
    <property type="evidence" value="ECO:0007669"/>
    <property type="project" value="TreeGrafter"/>
</dbReference>
<evidence type="ECO:0000256" key="3">
    <source>
        <dbReference type="ARBA" id="ARBA00011738"/>
    </source>
</evidence>
<dbReference type="AlphaFoldDB" id="A0A0G1SEF3"/>
<dbReference type="PANTHER" id="PTHR21237">
    <property type="entry name" value="GRPE PROTEIN"/>
    <property type="match status" value="1"/>
</dbReference>
<sequence>MEESQPISTPCSSCQEYLDGWKHALADYDNLKKELGKEKEKIRLITKEDLVSQLLPVMDHFSQALHHEPEDLSSHAKQWVQGVLYIRRQLEEVLKEFGVEVYGVRGEIFDPNLHEAIEQKIEEEKADREILDVQQQGWSLGDRVLRPARVVVNHLPESEKDESTSSL</sequence>
<dbReference type="GO" id="GO:0000774">
    <property type="term" value="F:adenyl-nucleotide exchange factor activity"/>
    <property type="evidence" value="ECO:0007669"/>
    <property type="project" value="InterPro"/>
</dbReference>
<dbReference type="Gene3D" id="3.90.20.20">
    <property type="match status" value="1"/>
</dbReference>
<evidence type="ECO:0000256" key="1">
    <source>
        <dbReference type="ARBA" id="ARBA00004496"/>
    </source>
</evidence>
<gene>
    <name evidence="10" type="primary">grpE</name>
    <name evidence="12" type="ORF">UX57_C0016G0006</name>
</gene>
<comment type="similarity">
    <text evidence="2 10 11">Belongs to the GrpE family.</text>
</comment>
<dbReference type="GO" id="GO:0051087">
    <property type="term" value="F:protein-folding chaperone binding"/>
    <property type="evidence" value="ECO:0007669"/>
    <property type="project" value="InterPro"/>
</dbReference>